<evidence type="ECO:0000313" key="1">
    <source>
        <dbReference type="EMBL" id="GAA4168092.1"/>
    </source>
</evidence>
<dbReference type="RefSeq" id="WP_346083760.1">
    <property type="nucleotide sequence ID" value="NZ_BAAAZK010000002.1"/>
</dbReference>
<evidence type="ECO:0000313" key="2">
    <source>
        <dbReference type="Proteomes" id="UP001500167"/>
    </source>
</evidence>
<comment type="caution">
    <text evidence="1">The sequence shown here is derived from an EMBL/GenBank/DDBJ whole genome shotgun (WGS) entry which is preliminary data.</text>
</comment>
<protein>
    <submittedName>
        <fullName evidence="1">Uncharacterized protein</fullName>
    </submittedName>
</protein>
<keyword evidence="2" id="KW-1185">Reference proteome</keyword>
<reference evidence="2" key="1">
    <citation type="journal article" date="2019" name="Int. J. Syst. Evol. Microbiol.">
        <title>The Global Catalogue of Microorganisms (GCM) 10K type strain sequencing project: providing services to taxonomists for standard genome sequencing and annotation.</title>
        <authorList>
            <consortium name="The Broad Institute Genomics Platform"/>
            <consortium name="The Broad Institute Genome Sequencing Center for Infectious Disease"/>
            <person name="Wu L."/>
            <person name="Ma J."/>
        </authorList>
    </citation>
    <scope>NUCLEOTIDE SEQUENCE [LARGE SCALE GENOMIC DNA]</scope>
    <source>
        <strain evidence="2">JCM 16722</strain>
    </source>
</reference>
<organism evidence="1 2">
    <name type="scientific">Sphingobacterium ginsenosidimutans</name>
    <dbReference type="NCBI Taxonomy" id="687845"/>
    <lineage>
        <taxon>Bacteria</taxon>
        <taxon>Pseudomonadati</taxon>
        <taxon>Bacteroidota</taxon>
        <taxon>Sphingobacteriia</taxon>
        <taxon>Sphingobacteriales</taxon>
        <taxon>Sphingobacteriaceae</taxon>
        <taxon>Sphingobacterium</taxon>
    </lineage>
</organism>
<gene>
    <name evidence="1" type="ORF">GCM10022218_02440</name>
</gene>
<proteinExistence type="predicted"/>
<sequence>MRKNKFLIFNCLILVGLTCQVSCKSDPVDSDITKASAASFEALRSDFIDSKAQGVNFPAESGVDFTSSMGARVQIPSDCLNDANGRPVKGQVSLTFVELYDRGGMLLANKPLMGVNDQGQLLPLVTGGQYYLTVKQGEKDLRPGCSFHVQIPARHTGGIDQEMRLWKGLIGAEGNLNWLDIFDPKVNPAQGDEPRFEEGLGVIAGDTGQYSAYYDILSAYFGWTNVDRFVMVDGPKTKIQVQVPEGYDQRNSAVYLLYEDEPNALAQLDIYDTKGKFFTEHYGFVPVGLKVHIVFASASGQKVVYSIKDVQVTNNAVYTFAQGDLKTMDKENLVKMINSLK</sequence>
<accession>A0ABP7ZQM9</accession>
<dbReference type="EMBL" id="BAAAZK010000002">
    <property type="protein sequence ID" value="GAA4168092.1"/>
    <property type="molecule type" value="Genomic_DNA"/>
</dbReference>
<dbReference type="Proteomes" id="UP001500167">
    <property type="component" value="Unassembled WGS sequence"/>
</dbReference>
<name>A0ABP7ZQM9_9SPHI</name>